<dbReference type="EMBL" id="DXBR01000103">
    <property type="protein sequence ID" value="HIZ40476.1"/>
    <property type="molecule type" value="Genomic_DNA"/>
</dbReference>
<gene>
    <name evidence="1" type="ORF">H9968_11280</name>
</gene>
<evidence type="ECO:0000313" key="1">
    <source>
        <dbReference type="EMBL" id="HIZ40476.1"/>
    </source>
</evidence>
<protein>
    <submittedName>
        <fullName evidence="1">Uncharacterized protein</fullName>
    </submittedName>
</protein>
<dbReference type="AlphaFoldDB" id="A0A9D2J8H0"/>
<name>A0A9D2J8H0_9FIRM</name>
<reference evidence="1" key="1">
    <citation type="journal article" date="2021" name="PeerJ">
        <title>Extensive microbial diversity within the chicken gut microbiome revealed by metagenomics and culture.</title>
        <authorList>
            <person name="Gilroy R."/>
            <person name="Ravi A."/>
            <person name="Getino M."/>
            <person name="Pursley I."/>
            <person name="Horton D.L."/>
            <person name="Alikhan N.F."/>
            <person name="Baker D."/>
            <person name="Gharbi K."/>
            <person name="Hall N."/>
            <person name="Watson M."/>
            <person name="Adriaenssens E.M."/>
            <person name="Foster-Nyarko E."/>
            <person name="Jarju S."/>
            <person name="Secka A."/>
            <person name="Antonio M."/>
            <person name="Oren A."/>
            <person name="Chaudhuri R.R."/>
            <person name="La Ragione R."/>
            <person name="Hildebrand F."/>
            <person name="Pallen M.J."/>
        </authorList>
    </citation>
    <scope>NUCLEOTIDE SEQUENCE</scope>
    <source>
        <strain evidence="1">CHK179-28034</strain>
    </source>
</reference>
<comment type="caution">
    <text evidence="1">The sequence shown here is derived from an EMBL/GenBank/DDBJ whole genome shotgun (WGS) entry which is preliminary data.</text>
</comment>
<organism evidence="1 2">
    <name type="scientific">Candidatus Anaerobutyricum stercoris</name>
    <dbReference type="NCBI Taxonomy" id="2838457"/>
    <lineage>
        <taxon>Bacteria</taxon>
        <taxon>Bacillati</taxon>
        <taxon>Bacillota</taxon>
        <taxon>Clostridia</taxon>
        <taxon>Lachnospirales</taxon>
        <taxon>Lachnospiraceae</taxon>
        <taxon>Anaerobutyricum</taxon>
    </lineage>
</organism>
<sequence>MRPLYAGLATGIIDTTLGVLNGTGGLLEMMGSNMGCGCGGIWKRRDSASADHGHPKRNTDSYYKGCAVIRR</sequence>
<reference evidence="1" key="2">
    <citation type="submission" date="2021-04" db="EMBL/GenBank/DDBJ databases">
        <authorList>
            <person name="Gilroy R."/>
        </authorList>
    </citation>
    <scope>NUCLEOTIDE SEQUENCE</scope>
    <source>
        <strain evidence="1">CHK179-28034</strain>
    </source>
</reference>
<proteinExistence type="predicted"/>
<accession>A0A9D2J8H0</accession>
<dbReference type="Proteomes" id="UP000824049">
    <property type="component" value="Unassembled WGS sequence"/>
</dbReference>
<evidence type="ECO:0000313" key="2">
    <source>
        <dbReference type="Proteomes" id="UP000824049"/>
    </source>
</evidence>